<dbReference type="InterPro" id="IPR035927">
    <property type="entry name" value="DUSP-like_sf"/>
</dbReference>
<keyword evidence="2" id="KW-0788">Thiol protease</keyword>
<feature type="domain" description="DUSP" evidence="5">
    <location>
        <begin position="445"/>
        <end position="537"/>
    </location>
</feature>
<dbReference type="Pfam" id="PF06337">
    <property type="entry name" value="DUSP"/>
    <property type="match status" value="1"/>
</dbReference>
<dbReference type="GO" id="GO:0016579">
    <property type="term" value="P:protein deubiquitination"/>
    <property type="evidence" value="ECO:0007669"/>
    <property type="project" value="InterPro"/>
</dbReference>
<feature type="region of interest" description="Disordered" evidence="3">
    <location>
        <begin position="661"/>
        <end position="730"/>
    </location>
</feature>
<reference evidence="6" key="1">
    <citation type="submission" date="2022-04" db="EMBL/GenBank/DDBJ databases">
        <authorList>
            <person name="Xu L."/>
            <person name="Lv Z."/>
        </authorList>
    </citation>
    <scope>NUCLEOTIDE SEQUENCE</scope>
    <source>
        <strain evidence="6">LV_2022a</strain>
    </source>
</reference>
<proteinExistence type="inferred from homology"/>
<evidence type="ECO:0000313" key="7">
    <source>
        <dbReference type="Proteomes" id="UP001292079"/>
    </source>
</evidence>
<keyword evidence="2" id="KW-0645">Protease</keyword>
<dbReference type="InterPro" id="IPR018200">
    <property type="entry name" value="USP_CS"/>
</dbReference>
<dbReference type="PROSITE" id="PS00972">
    <property type="entry name" value="USP_1"/>
    <property type="match status" value="1"/>
</dbReference>
<feature type="domain" description="USP" evidence="4">
    <location>
        <begin position="25"/>
        <end position="450"/>
    </location>
</feature>
<comment type="catalytic activity">
    <reaction evidence="1 2">
        <text>Thiol-dependent hydrolysis of ester, thioester, amide, peptide and isopeptide bonds formed by the C-terminal Gly of ubiquitin (a 76-residue protein attached to proteins as an intracellular targeting signal).</text>
        <dbReference type="EC" id="3.4.19.12"/>
    </reaction>
</comment>
<dbReference type="CDD" id="cd02257">
    <property type="entry name" value="Peptidase_C19"/>
    <property type="match status" value="1"/>
</dbReference>
<accession>A0AAE1Z7N3</accession>
<dbReference type="AlphaFoldDB" id="A0AAE1Z7N3"/>
<evidence type="ECO:0000313" key="6">
    <source>
        <dbReference type="EMBL" id="KAK4469066.1"/>
    </source>
</evidence>
<dbReference type="InterPro" id="IPR038765">
    <property type="entry name" value="Papain-like_cys_pep_sf"/>
</dbReference>
<dbReference type="PROSITE" id="PS50235">
    <property type="entry name" value="USP_3"/>
    <property type="match status" value="1"/>
</dbReference>
<dbReference type="SMART" id="SM00695">
    <property type="entry name" value="DUSP"/>
    <property type="match status" value="2"/>
</dbReference>
<keyword evidence="7" id="KW-1185">Reference proteome</keyword>
<keyword evidence="2" id="KW-0378">Hydrolase</keyword>
<dbReference type="Gene3D" id="3.30.2230.10">
    <property type="entry name" value="DUSP-like"/>
    <property type="match status" value="1"/>
</dbReference>
<dbReference type="SUPFAM" id="SSF143791">
    <property type="entry name" value="DUSP-like"/>
    <property type="match status" value="2"/>
</dbReference>
<dbReference type="Gene3D" id="3.90.70.10">
    <property type="entry name" value="Cysteine proteinases"/>
    <property type="match status" value="1"/>
</dbReference>
<feature type="compositionally biased region" description="Basic residues" evidence="3">
    <location>
        <begin position="876"/>
        <end position="887"/>
    </location>
</feature>
<dbReference type="EMBL" id="JALJAT010000005">
    <property type="protein sequence ID" value="KAK4469066.1"/>
    <property type="molecule type" value="Genomic_DNA"/>
</dbReference>
<dbReference type="Proteomes" id="UP001292079">
    <property type="component" value="Unassembled WGS sequence"/>
</dbReference>
<feature type="domain" description="DUSP" evidence="5">
    <location>
        <begin position="545"/>
        <end position="656"/>
    </location>
</feature>
<dbReference type="InterPro" id="IPR050185">
    <property type="entry name" value="Ub_carboxyl-term_hydrolase"/>
</dbReference>
<evidence type="ECO:0000259" key="4">
    <source>
        <dbReference type="PROSITE" id="PS50235"/>
    </source>
</evidence>
<comment type="similarity">
    <text evidence="2">Belongs to the peptidase C19 family.</text>
</comment>
<dbReference type="PROSITE" id="PS51283">
    <property type="entry name" value="DUSP"/>
    <property type="match status" value="2"/>
</dbReference>
<dbReference type="GO" id="GO:0006508">
    <property type="term" value="P:proteolysis"/>
    <property type="evidence" value="ECO:0007669"/>
    <property type="project" value="UniProtKB-KW"/>
</dbReference>
<protein>
    <recommendedName>
        <fullName evidence="2">Ubiquitin carboxyl-terminal hydrolase</fullName>
        <ecNumber evidence="2">3.4.19.12</ecNumber>
    </recommendedName>
</protein>
<evidence type="ECO:0000256" key="1">
    <source>
        <dbReference type="ARBA" id="ARBA00000707"/>
    </source>
</evidence>
<sequence>MFVNMNEDFGDTVLGSDQLLPFGLGGLRNTGNTCYMNAVLQALSNCPHLTKFFLEFYDILDPNRKLVLFTHYWTLLSEFWGNERPRCFNANTILNAFCIVHPMFRGYAQQDAQEFLRLFLVQLHEELKHSRFLNSDKRGTKQTTPTGSSDSNSNSIITDVFQGRLVSSVRCLSCNWLSNREEPFMDLSLSLAKPTVQTYTSFSNDRSTKFSLTNGSVCSGSLVRNGPVHPNSSNDLQHTRPRESKRKFSSLSGLPMVVGRLITGIPWLLNMILTLTYIFLSYVQTFLPSPKQLIDKWSTLTLDDCLSHYFSEAELVGENGYFCGRCNRRCSGLKQFRLVALPEILTLHLKRFSNNHLYSSKLSSPVTFPLKSLELSPYLHRDCSDKITTYDLIGVICHYGGCAGGHYITCAYNSSTEHWYEFNDEHVRRLDAEQVETLKSSAYILFYRKRDTNLEPLRHFWQLTPTEKMCYVSKPWIVRFWTWAEPGPMTSEFLCEHGYFRPELWRMRNSLTVSIPESIWSNLHEVFGGHPIIQQLIPCDDCCDAISKRQKYELSEIMRVSSPVSSSSTSYAVSKKWLDIWLQFVKGQIWEAPGPIDNSDIIPCQKSIFSYHNSGSFNYSGISPTPIGTYEYVSAEVWSVLFNIYGGGPVVPVCHPPYSSVNNLDENQTDENSSNHSSSEQLSSQKSSSNSTPAELQNPILNNKQDQPNHLINGINNNTSENVPNNLGSSEDKSYLMNHWSVDDERNWENPAINNLMSLDGNDFHHVNGMYNNQLDNGINQSIECSQLNGSPSCELKKLINGYHTITESSYHPVSNSSSQQRLINNCSTTATTKNVVPIITDSTNGYFGNYNPLDLVNHRNTSRVVSNNNKTCKPTSHKHRRLVPIK</sequence>
<feature type="compositionally biased region" description="Low complexity" evidence="3">
    <location>
        <begin position="672"/>
        <end position="691"/>
    </location>
</feature>
<name>A0AAE1Z7N3_SCHME</name>
<reference evidence="6" key="2">
    <citation type="journal article" date="2023" name="Infect Dis Poverty">
        <title>Chromosome-scale genome of the human blood fluke Schistosoma mekongi and its implications for public health.</title>
        <authorList>
            <person name="Zhou M."/>
            <person name="Xu L."/>
            <person name="Xu D."/>
            <person name="Chen W."/>
            <person name="Khan J."/>
            <person name="Hu Y."/>
            <person name="Huang H."/>
            <person name="Wei H."/>
            <person name="Zhang Y."/>
            <person name="Chusongsang P."/>
            <person name="Tanasarnprasert K."/>
            <person name="Hu X."/>
            <person name="Limpanont Y."/>
            <person name="Lv Z."/>
        </authorList>
    </citation>
    <scope>NUCLEOTIDE SEQUENCE</scope>
    <source>
        <strain evidence="6">LV_2022a</strain>
    </source>
</reference>
<organism evidence="6 7">
    <name type="scientific">Schistosoma mekongi</name>
    <name type="common">Parasitic worm</name>
    <dbReference type="NCBI Taxonomy" id="38744"/>
    <lineage>
        <taxon>Eukaryota</taxon>
        <taxon>Metazoa</taxon>
        <taxon>Spiralia</taxon>
        <taxon>Lophotrochozoa</taxon>
        <taxon>Platyhelminthes</taxon>
        <taxon>Trematoda</taxon>
        <taxon>Digenea</taxon>
        <taxon>Strigeidida</taxon>
        <taxon>Schistosomatoidea</taxon>
        <taxon>Schistosomatidae</taxon>
        <taxon>Schistosoma</taxon>
    </lineage>
</organism>
<dbReference type="InterPro" id="IPR001394">
    <property type="entry name" value="Peptidase_C19_UCH"/>
</dbReference>
<dbReference type="EC" id="3.4.19.12" evidence="2"/>
<feature type="region of interest" description="Disordered" evidence="3">
    <location>
        <begin position="134"/>
        <end position="155"/>
    </location>
</feature>
<dbReference type="PANTHER" id="PTHR21646:SF86">
    <property type="entry name" value="UBIQUITIN CARBOXYL-TERMINAL HYDROLASE"/>
    <property type="match status" value="1"/>
</dbReference>
<evidence type="ECO:0000256" key="3">
    <source>
        <dbReference type="SAM" id="MobiDB-lite"/>
    </source>
</evidence>
<feature type="region of interest" description="Disordered" evidence="3">
    <location>
        <begin position="867"/>
        <end position="887"/>
    </location>
</feature>
<dbReference type="InterPro" id="IPR006615">
    <property type="entry name" value="Pept_C19_DUSP"/>
</dbReference>
<dbReference type="InterPro" id="IPR028889">
    <property type="entry name" value="USP"/>
</dbReference>
<feature type="compositionally biased region" description="Low complexity" evidence="3">
    <location>
        <begin position="146"/>
        <end position="155"/>
    </location>
</feature>
<feature type="region of interest" description="Disordered" evidence="3">
    <location>
        <begin position="223"/>
        <end position="245"/>
    </location>
</feature>
<comment type="caution">
    <text evidence="6">The sequence shown here is derived from an EMBL/GenBank/DDBJ whole genome shotgun (WGS) entry which is preliminary data.</text>
</comment>
<dbReference type="Pfam" id="PF00443">
    <property type="entry name" value="UCH"/>
    <property type="match status" value="1"/>
</dbReference>
<evidence type="ECO:0000256" key="2">
    <source>
        <dbReference type="RuleBase" id="RU366025"/>
    </source>
</evidence>
<dbReference type="PANTHER" id="PTHR21646">
    <property type="entry name" value="UBIQUITIN CARBOXYL-TERMINAL HYDROLASE"/>
    <property type="match status" value="1"/>
</dbReference>
<gene>
    <name evidence="6" type="ORF">MN116_006655</name>
</gene>
<dbReference type="SUPFAM" id="SSF54001">
    <property type="entry name" value="Cysteine proteinases"/>
    <property type="match status" value="1"/>
</dbReference>
<dbReference type="GO" id="GO:0004843">
    <property type="term" value="F:cysteine-type deubiquitinase activity"/>
    <property type="evidence" value="ECO:0007669"/>
    <property type="project" value="UniProtKB-UniRule"/>
</dbReference>
<evidence type="ECO:0000259" key="5">
    <source>
        <dbReference type="PROSITE" id="PS51283"/>
    </source>
</evidence>
<dbReference type="PROSITE" id="PS00973">
    <property type="entry name" value="USP_2"/>
    <property type="match status" value="1"/>
</dbReference>
<keyword evidence="2" id="KW-0833">Ubl conjugation pathway</keyword>
<feature type="compositionally biased region" description="Polar residues" evidence="3">
    <location>
        <begin position="692"/>
        <end position="729"/>
    </location>
</feature>